<evidence type="ECO:0000313" key="5">
    <source>
        <dbReference type="Proteomes" id="UP000596074"/>
    </source>
</evidence>
<evidence type="ECO:0000256" key="2">
    <source>
        <dbReference type="SAM" id="SignalP"/>
    </source>
</evidence>
<evidence type="ECO:0000256" key="1">
    <source>
        <dbReference type="ARBA" id="ARBA00022729"/>
    </source>
</evidence>
<evidence type="ECO:0000259" key="3">
    <source>
        <dbReference type="Pfam" id="PF13505"/>
    </source>
</evidence>
<proteinExistence type="predicted"/>
<keyword evidence="1 2" id="KW-0732">Signal</keyword>
<dbReference type="InterPro" id="IPR027385">
    <property type="entry name" value="Beta-barrel_OMP"/>
</dbReference>
<dbReference type="SUPFAM" id="SSF56925">
    <property type="entry name" value="OMPA-like"/>
    <property type="match status" value="1"/>
</dbReference>
<evidence type="ECO:0000313" key="4">
    <source>
        <dbReference type="EMBL" id="QQD25268.1"/>
    </source>
</evidence>
<feature type="chain" id="PRO_5040956328" evidence="2">
    <location>
        <begin position="29"/>
        <end position="274"/>
    </location>
</feature>
<feature type="domain" description="Outer membrane protein beta-barrel" evidence="3">
    <location>
        <begin position="121"/>
        <end position="270"/>
    </location>
</feature>
<dbReference type="Gene3D" id="2.40.160.20">
    <property type="match status" value="1"/>
</dbReference>
<dbReference type="Proteomes" id="UP000596074">
    <property type="component" value="Chromosome"/>
</dbReference>
<sequence>MQPMVTLRNTVSIATVSALLALSPLANAQRIEETPSAGAMVADAVVVRPVYFLLSQVGAAVYAVTLPFTLLGGNADQAAETLVVTPLQAGFIRCLGCRQVDNQVSRLSDSDGSKRIQHFVTLSGGMGFVDTLGESESGPSYGLYLGTHFALSDKSRFDVMLGAKQLGDADLTVGGTKVNDSTLSYQIVTRFGRDLGAFDLMFKLGGHYWNTDREVGAAKGEASGLDFLYGVGLDAWLTDSVRLGLDYTRYDMQDSDKGYDSVIDAADLNLSIMF</sequence>
<feature type="signal peptide" evidence="2">
    <location>
        <begin position="1"/>
        <end position="28"/>
    </location>
</feature>
<gene>
    <name evidence="4" type="ORF">GJQ55_12635</name>
</gene>
<dbReference type="KEGG" id="vcw:GJQ55_12635"/>
<dbReference type="AlphaFoldDB" id="A0A9X7V0D7"/>
<name>A0A9X7V0D7_9GAMM</name>
<protein>
    <submittedName>
        <fullName evidence="4">Outer membrane beta-barrel protein</fullName>
    </submittedName>
</protein>
<dbReference type="RefSeq" id="WP_228345337.1">
    <property type="nucleotide sequence ID" value="NZ_CP046056.1"/>
</dbReference>
<dbReference type="InterPro" id="IPR011250">
    <property type="entry name" value="OMP/PagP_B-barrel"/>
</dbReference>
<dbReference type="Pfam" id="PF13505">
    <property type="entry name" value="OMP_b-brl"/>
    <property type="match status" value="1"/>
</dbReference>
<organism evidence="4 5">
    <name type="scientific">Venatoribacter cucullus</name>
    <dbReference type="NCBI Taxonomy" id="2661630"/>
    <lineage>
        <taxon>Bacteria</taxon>
        <taxon>Pseudomonadati</taxon>
        <taxon>Pseudomonadota</taxon>
        <taxon>Gammaproteobacteria</taxon>
        <taxon>Oceanospirillales</taxon>
        <taxon>Oceanospirillaceae</taxon>
        <taxon>Venatoribacter</taxon>
    </lineage>
</organism>
<reference evidence="4 5" key="1">
    <citation type="submission" date="2019-11" db="EMBL/GenBank/DDBJ databases">
        <title>Venatorbacter sp. nov. a predator of Campylobacter and other Gram-negative bacteria.</title>
        <authorList>
            <person name="Saeedi A."/>
            <person name="Cummings N.J."/>
            <person name="Connerton I.F."/>
            <person name="Connerton P.L."/>
        </authorList>
    </citation>
    <scope>NUCLEOTIDE SEQUENCE [LARGE SCALE GENOMIC DNA]</scope>
    <source>
        <strain evidence="4">XL5</strain>
    </source>
</reference>
<dbReference type="EMBL" id="CP046056">
    <property type="protein sequence ID" value="QQD25268.1"/>
    <property type="molecule type" value="Genomic_DNA"/>
</dbReference>
<accession>A0A9X7V0D7</accession>
<keyword evidence="5" id="KW-1185">Reference proteome</keyword>